<dbReference type="SUPFAM" id="SSF46785">
    <property type="entry name" value="Winged helix' DNA-binding domain"/>
    <property type="match status" value="1"/>
</dbReference>
<keyword evidence="3" id="KW-1185">Reference proteome</keyword>
<evidence type="ECO:0000313" key="2">
    <source>
        <dbReference type="EMBL" id="MBB4079286.1"/>
    </source>
</evidence>
<name>A0A840EEB6_9BACT</name>
<dbReference type="CDD" id="cd18873">
    <property type="entry name" value="NUDIX_NadM_like"/>
    <property type="match status" value="1"/>
</dbReference>
<dbReference type="RefSeq" id="WP_183495538.1">
    <property type="nucleotide sequence ID" value="NZ_JACIFF010000004.1"/>
</dbReference>
<sequence length="229" mass="26082">MPVYQPSDMRVTQQSAAATHTADCVIFGFAEGDLRVLLVRRAIAPFAGYWVLPGGAMGAGENLDATARRVMSELVGVRDLYLRQIGTYSDPDRHPVRRVVTTSYYALVRPEHHAPTARDYLTEARWFSIPDVPELGFDHSRLLTDAHARLTLHLRTRPLAFDLLPARFTLSEVHRLYQEILGETLDRRNFRRKLLSYPFLIETNQKRQGVKGGPLLYRIDRAALDRELA</sequence>
<protein>
    <submittedName>
        <fullName evidence="2">8-oxo-dGTP diphosphatase</fullName>
        <ecNumber evidence="2">3.6.1.55</ecNumber>
    </submittedName>
</protein>
<dbReference type="PANTHER" id="PTHR43736:SF4">
    <property type="entry name" value="SLR1690 PROTEIN"/>
    <property type="match status" value="1"/>
</dbReference>
<dbReference type="SUPFAM" id="SSF55811">
    <property type="entry name" value="Nudix"/>
    <property type="match status" value="1"/>
</dbReference>
<dbReference type="AlphaFoldDB" id="A0A840EEB6"/>
<dbReference type="InterPro" id="IPR036388">
    <property type="entry name" value="WH-like_DNA-bd_sf"/>
</dbReference>
<gene>
    <name evidence="2" type="ORF">GGR28_001906</name>
</gene>
<dbReference type="GO" id="GO:0035539">
    <property type="term" value="F:8-oxo-7,8-dihydrodeoxyguanosine triphosphate pyrophosphatase activity"/>
    <property type="evidence" value="ECO:0007669"/>
    <property type="project" value="UniProtKB-EC"/>
</dbReference>
<dbReference type="PROSITE" id="PS51462">
    <property type="entry name" value="NUDIX"/>
    <property type="match status" value="1"/>
</dbReference>
<comment type="caution">
    <text evidence="2">The sequence shown here is derived from an EMBL/GenBank/DDBJ whole genome shotgun (WGS) entry which is preliminary data.</text>
</comment>
<dbReference type="EMBL" id="JACIFF010000004">
    <property type="protein sequence ID" value="MBB4079286.1"/>
    <property type="molecule type" value="Genomic_DNA"/>
</dbReference>
<dbReference type="PANTHER" id="PTHR43736">
    <property type="entry name" value="ADP-RIBOSE PYROPHOSPHATASE"/>
    <property type="match status" value="1"/>
</dbReference>
<dbReference type="InterPro" id="IPR015797">
    <property type="entry name" value="NUDIX_hydrolase-like_dom_sf"/>
</dbReference>
<dbReference type="Proteomes" id="UP000576209">
    <property type="component" value="Unassembled WGS sequence"/>
</dbReference>
<feature type="domain" description="Nudix hydrolase" evidence="1">
    <location>
        <begin position="19"/>
        <end position="149"/>
    </location>
</feature>
<keyword evidence="2" id="KW-0378">Hydrolase</keyword>
<dbReference type="Pfam" id="PF21906">
    <property type="entry name" value="WHD_NrtR"/>
    <property type="match status" value="1"/>
</dbReference>
<accession>A0A840EEB6</accession>
<dbReference type="Pfam" id="PF00293">
    <property type="entry name" value="NUDIX"/>
    <property type="match status" value="1"/>
</dbReference>
<dbReference type="InterPro" id="IPR000086">
    <property type="entry name" value="NUDIX_hydrolase_dom"/>
</dbReference>
<organism evidence="2 3">
    <name type="scientific">Neolewinella aquimaris</name>
    <dbReference type="NCBI Taxonomy" id="1835722"/>
    <lineage>
        <taxon>Bacteria</taxon>
        <taxon>Pseudomonadati</taxon>
        <taxon>Bacteroidota</taxon>
        <taxon>Saprospiria</taxon>
        <taxon>Saprospirales</taxon>
        <taxon>Lewinellaceae</taxon>
        <taxon>Neolewinella</taxon>
    </lineage>
</organism>
<dbReference type="Gene3D" id="3.90.79.10">
    <property type="entry name" value="Nucleoside Triphosphate Pyrophosphohydrolase"/>
    <property type="match status" value="1"/>
</dbReference>
<dbReference type="InterPro" id="IPR054105">
    <property type="entry name" value="WHD_NrtR"/>
</dbReference>
<evidence type="ECO:0000313" key="3">
    <source>
        <dbReference type="Proteomes" id="UP000576209"/>
    </source>
</evidence>
<dbReference type="Gene3D" id="1.10.10.10">
    <property type="entry name" value="Winged helix-like DNA-binding domain superfamily/Winged helix DNA-binding domain"/>
    <property type="match status" value="1"/>
</dbReference>
<proteinExistence type="predicted"/>
<evidence type="ECO:0000259" key="1">
    <source>
        <dbReference type="PROSITE" id="PS51462"/>
    </source>
</evidence>
<reference evidence="2 3" key="1">
    <citation type="submission" date="2020-08" db="EMBL/GenBank/DDBJ databases">
        <title>Genomic Encyclopedia of Type Strains, Phase IV (KMG-IV): sequencing the most valuable type-strain genomes for metagenomic binning, comparative biology and taxonomic classification.</title>
        <authorList>
            <person name="Goeker M."/>
        </authorList>
    </citation>
    <scope>NUCLEOTIDE SEQUENCE [LARGE SCALE GENOMIC DNA]</scope>
    <source>
        <strain evidence="2 3">DSM 105137</strain>
    </source>
</reference>
<dbReference type="EC" id="3.6.1.55" evidence="2"/>
<dbReference type="InterPro" id="IPR036390">
    <property type="entry name" value="WH_DNA-bd_sf"/>
</dbReference>